<organism evidence="3 4">
    <name type="scientific">Streptomyces luteolus</name>
    <dbReference type="NCBI Taxonomy" id="3043615"/>
    <lineage>
        <taxon>Bacteria</taxon>
        <taxon>Bacillati</taxon>
        <taxon>Actinomycetota</taxon>
        <taxon>Actinomycetes</taxon>
        <taxon>Kitasatosporales</taxon>
        <taxon>Streptomycetaceae</taxon>
        <taxon>Streptomyces</taxon>
    </lineage>
</organism>
<dbReference type="Proteomes" id="UP001237105">
    <property type="component" value="Unassembled WGS sequence"/>
</dbReference>
<dbReference type="CDD" id="cd00531">
    <property type="entry name" value="NTF2_like"/>
    <property type="match status" value="1"/>
</dbReference>
<keyword evidence="4" id="KW-1185">Reference proteome</keyword>
<accession>A0ABT6T436</accession>
<sequence length="168" mass="19547">MTSMRSSTPDERTPDERASKERALNDQVRNKHELYVEVQQFYARQAQLLDARKLEGYAETFTEDAEFAHTPGCEPSRTRTGITADLYEFHKRFETDPVQRRHWFSMIDLEPQDDGSVHSTFYALVATTRPGVREPEIAPSCLVHDVLVRENGELHNRSRRVDHDQFLI</sequence>
<feature type="compositionally biased region" description="Basic and acidic residues" evidence="1">
    <location>
        <begin position="8"/>
        <end position="26"/>
    </location>
</feature>
<comment type="caution">
    <text evidence="3">The sequence shown here is derived from an EMBL/GenBank/DDBJ whole genome shotgun (WGS) entry which is preliminary data.</text>
</comment>
<dbReference type="EMBL" id="JASCIS010000039">
    <property type="protein sequence ID" value="MDI3422629.1"/>
    <property type="molecule type" value="Genomic_DNA"/>
</dbReference>
<dbReference type="InterPro" id="IPR032710">
    <property type="entry name" value="NTF2-like_dom_sf"/>
</dbReference>
<dbReference type="Gene3D" id="3.10.450.50">
    <property type="match status" value="1"/>
</dbReference>
<dbReference type="SUPFAM" id="SSF54427">
    <property type="entry name" value="NTF2-like"/>
    <property type="match status" value="1"/>
</dbReference>
<gene>
    <name evidence="3" type="ORF">QIT00_29490</name>
</gene>
<evidence type="ECO:0000313" key="4">
    <source>
        <dbReference type="Proteomes" id="UP001237105"/>
    </source>
</evidence>
<evidence type="ECO:0000256" key="1">
    <source>
        <dbReference type="SAM" id="MobiDB-lite"/>
    </source>
</evidence>
<dbReference type="InterPro" id="IPR037401">
    <property type="entry name" value="SnoaL-like"/>
</dbReference>
<dbReference type="RefSeq" id="WP_282538486.1">
    <property type="nucleotide sequence ID" value="NZ_JASCIS010000039.1"/>
</dbReference>
<evidence type="ECO:0000259" key="2">
    <source>
        <dbReference type="Pfam" id="PF13577"/>
    </source>
</evidence>
<proteinExistence type="predicted"/>
<feature type="domain" description="SnoaL-like" evidence="2">
    <location>
        <begin position="33"/>
        <end position="157"/>
    </location>
</feature>
<feature type="region of interest" description="Disordered" evidence="1">
    <location>
        <begin position="1"/>
        <end position="26"/>
    </location>
</feature>
<protein>
    <submittedName>
        <fullName evidence="3">Nuclear transport factor 2 family protein</fullName>
    </submittedName>
</protein>
<evidence type="ECO:0000313" key="3">
    <source>
        <dbReference type="EMBL" id="MDI3422629.1"/>
    </source>
</evidence>
<name>A0ABT6T436_9ACTN</name>
<reference evidence="3 4" key="1">
    <citation type="submission" date="2023-05" db="EMBL/GenBank/DDBJ databases">
        <title>Draft genome sequence of Streptomyces sp. B-S-A12 isolated from a cave soil in Thailand.</title>
        <authorList>
            <person name="Chamroensaksri N."/>
            <person name="Muangham S."/>
        </authorList>
    </citation>
    <scope>NUCLEOTIDE SEQUENCE [LARGE SCALE GENOMIC DNA]</scope>
    <source>
        <strain evidence="3 4">B-S-A12</strain>
    </source>
</reference>
<dbReference type="Pfam" id="PF13577">
    <property type="entry name" value="SnoaL_4"/>
    <property type="match status" value="1"/>
</dbReference>